<proteinExistence type="predicted"/>
<keyword evidence="1" id="KW-0812">Transmembrane</keyword>
<keyword evidence="1" id="KW-0472">Membrane</keyword>
<dbReference type="RefSeq" id="XP_028140795.1">
    <property type="nucleotide sequence ID" value="XM_028284994.1"/>
</dbReference>
<reference evidence="2" key="1">
    <citation type="submission" date="2025-08" db="UniProtKB">
        <authorList>
            <consortium name="RefSeq"/>
        </authorList>
    </citation>
    <scope>IDENTIFICATION</scope>
    <source>
        <tissue evidence="2">Whole insect</tissue>
    </source>
</reference>
<evidence type="ECO:0000256" key="1">
    <source>
        <dbReference type="SAM" id="Phobius"/>
    </source>
</evidence>
<dbReference type="AlphaFoldDB" id="A0A6P7G8C1"/>
<organism evidence="2">
    <name type="scientific">Diabrotica virgifera virgifera</name>
    <name type="common">western corn rootworm</name>
    <dbReference type="NCBI Taxonomy" id="50390"/>
    <lineage>
        <taxon>Eukaryota</taxon>
        <taxon>Metazoa</taxon>
        <taxon>Ecdysozoa</taxon>
        <taxon>Arthropoda</taxon>
        <taxon>Hexapoda</taxon>
        <taxon>Insecta</taxon>
        <taxon>Pterygota</taxon>
        <taxon>Neoptera</taxon>
        <taxon>Endopterygota</taxon>
        <taxon>Coleoptera</taxon>
        <taxon>Polyphaga</taxon>
        <taxon>Cucujiformia</taxon>
        <taxon>Chrysomeloidea</taxon>
        <taxon>Chrysomelidae</taxon>
        <taxon>Galerucinae</taxon>
        <taxon>Diabroticina</taxon>
        <taxon>Diabroticites</taxon>
        <taxon>Diabrotica</taxon>
    </lineage>
</organism>
<gene>
    <name evidence="2" type="primary">LOC114334876</name>
</gene>
<feature type="transmembrane region" description="Helical" evidence="1">
    <location>
        <begin position="92"/>
        <end position="112"/>
    </location>
</feature>
<name>A0A6P7G8C1_DIAVI</name>
<evidence type="ECO:0000313" key="2">
    <source>
        <dbReference type="RefSeq" id="XP_028140795.1"/>
    </source>
</evidence>
<accession>A0A6P7G8C1</accession>
<keyword evidence="1" id="KW-1133">Transmembrane helix</keyword>
<sequence length="115" mass="13616">MELSVRLPNISPEVNANIFSRLWFCWVLQFMKYASNHNLQIRDVYDTVDKDLAAHLREELETNWNHQLKIGRIKNRTPCFSKALFSTFGKSFLMYGMLLFTQSVIISFVRIYNSF</sequence>
<dbReference type="InParanoid" id="A0A6P7G8C1"/>
<protein>
    <submittedName>
        <fullName evidence="2">Cystic fibrosis transmembrane conductance regulator-like</fullName>
    </submittedName>
</protein>